<evidence type="ECO:0000256" key="2">
    <source>
        <dbReference type="ARBA" id="ARBA00022527"/>
    </source>
</evidence>
<dbReference type="PANTHER" id="PTHR34590:SF15">
    <property type="entry name" value="PROTEIN KINASE DOMAIN-CONTAINING PROTEIN"/>
    <property type="match status" value="1"/>
</dbReference>
<keyword evidence="6 12" id="KW-0547">Nucleotide-binding</keyword>
<keyword evidence="7" id="KW-0418">Kinase</keyword>
<feature type="compositionally biased region" description="Pro residues" evidence="13">
    <location>
        <begin position="431"/>
        <end position="440"/>
    </location>
</feature>
<feature type="transmembrane region" description="Helical" evidence="14">
    <location>
        <begin position="453"/>
        <end position="476"/>
    </location>
</feature>
<evidence type="ECO:0000256" key="9">
    <source>
        <dbReference type="ARBA" id="ARBA00022989"/>
    </source>
</evidence>
<evidence type="ECO:0000256" key="14">
    <source>
        <dbReference type="SAM" id="Phobius"/>
    </source>
</evidence>
<gene>
    <name evidence="17" type="ORF">LITE_LOCUS31928</name>
</gene>
<dbReference type="GO" id="GO:0004714">
    <property type="term" value="F:transmembrane receptor protein tyrosine kinase activity"/>
    <property type="evidence" value="ECO:0007669"/>
    <property type="project" value="InterPro"/>
</dbReference>
<keyword evidence="5 15" id="KW-0732">Signal</keyword>
<organism evidence="17 18">
    <name type="scientific">Linum tenue</name>
    <dbReference type="NCBI Taxonomy" id="586396"/>
    <lineage>
        <taxon>Eukaryota</taxon>
        <taxon>Viridiplantae</taxon>
        <taxon>Streptophyta</taxon>
        <taxon>Embryophyta</taxon>
        <taxon>Tracheophyta</taxon>
        <taxon>Spermatophyta</taxon>
        <taxon>Magnoliopsida</taxon>
        <taxon>eudicotyledons</taxon>
        <taxon>Gunneridae</taxon>
        <taxon>Pentapetalae</taxon>
        <taxon>rosids</taxon>
        <taxon>fabids</taxon>
        <taxon>Malpighiales</taxon>
        <taxon>Linaceae</taxon>
        <taxon>Linum</taxon>
    </lineage>
</organism>
<dbReference type="PROSITE" id="PS00108">
    <property type="entry name" value="PROTEIN_KINASE_ST"/>
    <property type="match status" value="1"/>
</dbReference>
<dbReference type="Pfam" id="PF12819">
    <property type="entry name" value="Malectin_like"/>
    <property type="match status" value="1"/>
</dbReference>
<protein>
    <recommendedName>
        <fullName evidence="16">Protein kinase domain-containing protein</fullName>
    </recommendedName>
</protein>
<dbReference type="GO" id="GO:0016020">
    <property type="term" value="C:membrane"/>
    <property type="evidence" value="ECO:0007669"/>
    <property type="project" value="UniProtKB-SubCell"/>
</dbReference>
<keyword evidence="4 14" id="KW-0812">Transmembrane</keyword>
<dbReference type="SUPFAM" id="SSF56112">
    <property type="entry name" value="Protein kinase-like (PK-like)"/>
    <property type="match status" value="1"/>
</dbReference>
<evidence type="ECO:0000256" key="8">
    <source>
        <dbReference type="ARBA" id="ARBA00022840"/>
    </source>
</evidence>
<dbReference type="Proteomes" id="UP001154282">
    <property type="component" value="Unassembled WGS sequence"/>
</dbReference>
<feature type="region of interest" description="Disordered" evidence="13">
    <location>
        <begin position="43"/>
        <end position="77"/>
    </location>
</feature>
<evidence type="ECO:0000256" key="7">
    <source>
        <dbReference type="ARBA" id="ARBA00022777"/>
    </source>
</evidence>
<keyword evidence="9 14" id="KW-1133">Transmembrane helix</keyword>
<dbReference type="GO" id="GO:0005524">
    <property type="term" value="F:ATP binding"/>
    <property type="evidence" value="ECO:0007669"/>
    <property type="project" value="UniProtKB-UniRule"/>
</dbReference>
<evidence type="ECO:0000313" key="18">
    <source>
        <dbReference type="Proteomes" id="UP001154282"/>
    </source>
</evidence>
<dbReference type="InterPro" id="IPR017441">
    <property type="entry name" value="Protein_kinase_ATP_BS"/>
</dbReference>
<dbReference type="InterPro" id="IPR008271">
    <property type="entry name" value="Ser/Thr_kinase_AS"/>
</dbReference>
<feature type="binding site" evidence="12">
    <location>
        <position position="571"/>
    </location>
    <ligand>
        <name>ATP</name>
        <dbReference type="ChEBI" id="CHEBI:30616"/>
    </ligand>
</feature>
<keyword evidence="18" id="KW-1185">Reference proteome</keyword>
<feature type="chain" id="PRO_5043471522" description="Protein kinase domain-containing protein" evidence="15">
    <location>
        <begin position="25"/>
        <end position="931"/>
    </location>
</feature>
<dbReference type="PANTHER" id="PTHR34590">
    <property type="entry name" value="OS03G0124300 PROTEIN-RELATED"/>
    <property type="match status" value="1"/>
</dbReference>
<dbReference type="InterPro" id="IPR011009">
    <property type="entry name" value="Kinase-like_dom_sf"/>
</dbReference>
<dbReference type="Gene3D" id="2.60.120.430">
    <property type="entry name" value="Galactose-binding lectin"/>
    <property type="match status" value="2"/>
</dbReference>
<evidence type="ECO:0000256" key="10">
    <source>
        <dbReference type="ARBA" id="ARBA00023136"/>
    </source>
</evidence>
<evidence type="ECO:0000256" key="11">
    <source>
        <dbReference type="ARBA" id="ARBA00023180"/>
    </source>
</evidence>
<dbReference type="PROSITE" id="PS00107">
    <property type="entry name" value="PROTEIN_KINASE_ATP"/>
    <property type="match status" value="1"/>
</dbReference>
<dbReference type="PROSITE" id="PS50011">
    <property type="entry name" value="PROTEIN_KINASE_DOM"/>
    <property type="match status" value="1"/>
</dbReference>
<evidence type="ECO:0000256" key="4">
    <source>
        <dbReference type="ARBA" id="ARBA00022692"/>
    </source>
</evidence>
<dbReference type="FunFam" id="1.10.510.10:FF:000252">
    <property type="entry name" value="Receptor-like protein kinase FERONIA"/>
    <property type="match status" value="1"/>
</dbReference>
<feature type="signal peptide" evidence="15">
    <location>
        <begin position="1"/>
        <end position="24"/>
    </location>
</feature>
<dbReference type="InterPro" id="IPR045272">
    <property type="entry name" value="ANXUR1/2-like"/>
</dbReference>
<dbReference type="AlphaFoldDB" id="A0AAV0N756"/>
<dbReference type="CDD" id="cd14066">
    <property type="entry name" value="STKc_IRAK"/>
    <property type="match status" value="1"/>
</dbReference>
<accession>A0AAV0N756</accession>
<dbReference type="SMART" id="SM00220">
    <property type="entry name" value="S_TKc"/>
    <property type="match status" value="1"/>
</dbReference>
<evidence type="ECO:0000313" key="17">
    <source>
        <dbReference type="EMBL" id="CAI0454340.1"/>
    </source>
</evidence>
<dbReference type="GO" id="GO:0004674">
    <property type="term" value="F:protein serine/threonine kinase activity"/>
    <property type="evidence" value="ECO:0007669"/>
    <property type="project" value="UniProtKB-KW"/>
</dbReference>
<reference evidence="17" key="1">
    <citation type="submission" date="2022-08" db="EMBL/GenBank/DDBJ databases">
        <authorList>
            <person name="Gutierrez-Valencia J."/>
        </authorList>
    </citation>
    <scope>NUCLEOTIDE SEQUENCE</scope>
</reference>
<keyword evidence="11" id="KW-0325">Glycoprotein</keyword>
<dbReference type="InterPro" id="IPR000719">
    <property type="entry name" value="Prot_kinase_dom"/>
</dbReference>
<dbReference type="InterPro" id="IPR024788">
    <property type="entry name" value="Malectin-like_Carb-bd_dom"/>
</dbReference>
<evidence type="ECO:0000256" key="1">
    <source>
        <dbReference type="ARBA" id="ARBA00004479"/>
    </source>
</evidence>
<evidence type="ECO:0000256" key="6">
    <source>
        <dbReference type="ARBA" id="ARBA00022741"/>
    </source>
</evidence>
<evidence type="ECO:0000256" key="3">
    <source>
        <dbReference type="ARBA" id="ARBA00022679"/>
    </source>
</evidence>
<keyword evidence="3" id="KW-0808">Transferase</keyword>
<keyword evidence="10 14" id="KW-0472">Membrane</keyword>
<evidence type="ECO:0000259" key="16">
    <source>
        <dbReference type="PROSITE" id="PS50011"/>
    </source>
</evidence>
<feature type="compositionally biased region" description="Polar residues" evidence="13">
    <location>
        <begin position="65"/>
        <end position="75"/>
    </location>
</feature>
<dbReference type="Gene3D" id="3.30.200.20">
    <property type="entry name" value="Phosphorylase Kinase, domain 1"/>
    <property type="match status" value="1"/>
</dbReference>
<dbReference type="InterPro" id="IPR001245">
    <property type="entry name" value="Ser-Thr/Tyr_kinase_cat_dom"/>
</dbReference>
<comment type="subcellular location">
    <subcellularLocation>
        <location evidence="1">Membrane</location>
        <topology evidence="1">Single-pass type I membrane protein</topology>
    </subcellularLocation>
</comment>
<keyword evidence="2" id="KW-0723">Serine/threonine-protein kinase</keyword>
<feature type="region of interest" description="Disordered" evidence="13">
    <location>
        <begin position="429"/>
        <end position="448"/>
    </location>
</feature>
<dbReference type="Gene3D" id="1.10.510.10">
    <property type="entry name" value="Transferase(Phosphotransferase) domain 1"/>
    <property type="match status" value="1"/>
</dbReference>
<comment type="caution">
    <text evidence="17">The sequence shown here is derived from an EMBL/GenBank/DDBJ whole genome shotgun (WGS) entry which is preliminary data.</text>
</comment>
<evidence type="ECO:0000256" key="15">
    <source>
        <dbReference type="SAM" id="SignalP"/>
    </source>
</evidence>
<dbReference type="GO" id="GO:0010038">
    <property type="term" value="P:response to metal ion"/>
    <property type="evidence" value="ECO:0007669"/>
    <property type="project" value="UniProtKB-ARBA"/>
</dbReference>
<dbReference type="FunFam" id="2.60.120.430:FF:000003">
    <property type="entry name" value="FERONIA receptor-like kinase"/>
    <property type="match status" value="1"/>
</dbReference>
<feature type="domain" description="Protein kinase" evidence="16">
    <location>
        <begin position="538"/>
        <end position="824"/>
    </location>
</feature>
<proteinExistence type="predicted"/>
<dbReference type="FunFam" id="2.60.120.430:FF:000007">
    <property type="entry name" value="FERONIA receptor-like kinase"/>
    <property type="match status" value="1"/>
</dbReference>
<dbReference type="FunFam" id="3.30.200.20:FF:000645">
    <property type="entry name" value="Receptor-like protein kinase FERONIA"/>
    <property type="match status" value="1"/>
</dbReference>
<evidence type="ECO:0000256" key="5">
    <source>
        <dbReference type="ARBA" id="ARBA00022729"/>
    </source>
</evidence>
<dbReference type="EMBL" id="CAMGYJ010000008">
    <property type="protein sequence ID" value="CAI0454340.1"/>
    <property type="molecule type" value="Genomic_DNA"/>
</dbReference>
<sequence length="931" mass="101857">MKKQGICSVFLLIIFTLNPSPTLSAGDYTPIDNIVVDCGSTTSGSNRADDRSWDADNPSKFLQPGSESASSTPTEHSTRLEKVPYLSARWSRSNFTYSFPVNPGQKFIRLYFFPATYSPDFNKSAASFSVIAGQFALLDNFIPDLHPLATKEDGFQLEFCLNVNPNQQRLNLTFSPTPGAYAFVNGIEVVSMPTNLYYSDAGAGLNIIGNGNQQGSIRNDTALQLMYRIDVAGQGISPDGGTGMYRKWSPDDKYLDIDPPPSSIYYNDSVPLNSIYSNDSIQLQYRDEIHKLVAPATVYRTARGMSYINELNLQYNLTWGFPVDPSFTYFVRLHFCEIQPPVNGLDNRAFWIYIANRTTGTYTDVIQEAGGNGFPFFKDYLVRIEAEEEKKQFLFVALHPFQENSAFYNSILNGAEIYKLSLSGSLAGPNPTRPASPSSPVPSSSSTSSPTRLILIVAGGVVLGLAVVSLLLLFVLRRKRKSKSSSNYIDGGSASKSMLPYSSFASTNETSKDGSSNLPSELCRRFSLSEIKSATGDFDDNFIIGVGGFGDVYKGLINFNGGGGATTVAIKRLKQGSQQGANEFRTEIEMLSQLRHRHLVSLIGYCYDDEEMILVYDYMAHGTLRDHLYNKSQRSSPAIPWKQRLEICIGAAHGLDYLHSGASNIIIHRDVKTTNILLDENWVAKVSDFGLSKIGPTAGAQNAHVSTVVKGSFGYLDPEYYRLQRLTEKSDVYSFGIVLWEVLTARPPVNRAGGNDKRKLVSLAELARQSCKKGRVAEIVDRDLDGEIAPECLKKFAEVAMSCLVENGVDRPSMGDVVWGLDFAKELQCGSEERVKLLAGGGDDGGGDDGIAEMRGDSCSMEGRKSSGGSGMFTTNSEIDLGPGMNGMMVINIPSGTMTNVEESSASQEYPEDALLGSNVVFSEILDPKAR</sequence>
<evidence type="ECO:0000256" key="13">
    <source>
        <dbReference type="SAM" id="MobiDB-lite"/>
    </source>
</evidence>
<evidence type="ECO:0000256" key="12">
    <source>
        <dbReference type="PROSITE-ProRule" id="PRU10141"/>
    </source>
</evidence>
<keyword evidence="8 12" id="KW-0067">ATP-binding</keyword>
<name>A0AAV0N756_9ROSI</name>
<dbReference type="Pfam" id="PF07714">
    <property type="entry name" value="PK_Tyr_Ser-Thr"/>
    <property type="match status" value="1"/>
</dbReference>